<organism evidence="7">
    <name type="scientific">Anopheles braziliensis</name>
    <dbReference type="NCBI Taxonomy" id="58242"/>
    <lineage>
        <taxon>Eukaryota</taxon>
        <taxon>Metazoa</taxon>
        <taxon>Ecdysozoa</taxon>
        <taxon>Arthropoda</taxon>
        <taxon>Hexapoda</taxon>
        <taxon>Insecta</taxon>
        <taxon>Pterygota</taxon>
        <taxon>Neoptera</taxon>
        <taxon>Endopterygota</taxon>
        <taxon>Diptera</taxon>
        <taxon>Nematocera</taxon>
        <taxon>Culicoidea</taxon>
        <taxon>Culicidae</taxon>
        <taxon>Anophelinae</taxon>
        <taxon>Anopheles</taxon>
    </lineage>
</organism>
<proteinExistence type="inferred from homology"/>
<evidence type="ECO:0000313" key="7">
    <source>
        <dbReference type="EMBL" id="MBW25946.1"/>
    </source>
</evidence>
<reference evidence="7" key="1">
    <citation type="submission" date="2018-01" db="EMBL/GenBank/DDBJ databases">
        <title>An insight into the sialome of Amazonian anophelines.</title>
        <authorList>
            <person name="Ribeiro J.M."/>
            <person name="Scarpassa V."/>
            <person name="Calvo E."/>
        </authorList>
    </citation>
    <scope>NUCLEOTIDE SEQUENCE</scope>
    <source>
        <tissue evidence="7">Salivary glands</tissue>
    </source>
</reference>
<evidence type="ECO:0000256" key="1">
    <source>
        <dbReference type="ARBA" id="ARBA00008384"/>
    </source>
</evidence>
<comment type="similarity">
    <text evidence="1">Belongs to the ataxin-10 family.</text>
</comment>
<evidence type="ECO:0000256" key="4">
    <source>
        <dbReference type="ARBA" id="ARBA00023306"/>
    </source>
</evidence>
<evidence type="ECO:0000256" key="3">
    <source>
        <dbReference type="ARBA" id="ARBA00022618"/>
    </source>
</evidence>
<accession>A0A2M3ZBL1</accession>
<sequence>MIDLKKNIAEKNFDHVLEALNGLNISKSNDDFRSEATSLFESFLACYDSTEDGASTVALRCLGLLQRSCAQGESFQNIIITRDGFLERFRAILVQDKETVPENIRLSSLKLMANLCVQNKPNQEKIIGQLLESLLDNIISNGTMANASAMILYNGFLYKSSNGAGLSTLLTTLMTNVEANVALQQEPPEFVTIFLEYLLCESNEILQALGELEFSKKMLLYRFMIEYVRQEDRRTRPIHPDNFKHLLGEFKKQSDEVLKTENVKLDGPATEEVFTLLVFLSDASCIEPYASFLRHDGALFLNLGCLLRQMQLLGSSGTENIFTPVQKIEEILKIRQGTDEQQNIEGEISYSLRSAVVKAIANMSYKSKKNQQMAREMDIMSAILNCTTLDARNPLIKEWSILAIHNLCDDNPENQQFIAGLTKLAMAENSLLKECSAGTIRIGADSKPYISRKK</sequence>
<dbReference type="GO" id="GO:0051301">
    <property type="term" value="P:cell division"/>
    <property type="evidence" value="ECO:0007669"/>
    <property type="project" value="UniProtKB-KW"/>
</dbReference>
<dbReference type="PANTHER" id="PTHR13255">
    <property type="entry name" value="ATAXIN-10"/>
    <property type="match status" value="1"/>
</dbReference>
<evidence type="ECO:0000256" key="2">
    <source>
        <dbReference type="ARBA" id="ARBA00018804"/>
    </source>
</evidence>
<keyword evidence="4" id="KW-0131">Cell cycle</keyword>
<keyword evidence="3" id="KW-0132">Cell division</keyword>
<dbReference type="Pfam" id="PF09759">
    <property type="entry name" value="Atx10homo_assoc"/>
    <property type="match status" value="1"/>
</dbReference>
<dbReference type="AlphaFoldDB" id="A0A2M3ZBL1"/>
<evidence type="ECO:0000259" key="6">
    <source>
        <dbReference type="Pfam" id="PF09759"/>
    </source>
</evidence>
<dbReference type="InterPro" id="IPR051374">
    <property type="entry name" value="Ataxin-10/CTR86_families"/>
</dbReference>
<dbReference type="GO" id="GO:0005829">
    <property type="term" value="C:cytosol"/>
    <property type="evidence" value="ECO:0007669"/>
    <property type="project" value="TreeGrafter"/>
</dbReference>
<dbReference type="InterPro" id="IPR016024">
    <property type="entry name" value="ARM-type_fold"/>
</dbReference>
<dbReference type="PANTHER" id="PTHR13255:SF0">
    <property type="entry name" value="ATAXIN-10"/>
    <property type="match status" value="1"/>
</dbReference>
<dbReference type="InterPro" id="IPR019156">
    <property type="entry name" value="Ataxin-10_domain"/>
</dbReference>
<name>A0A2M3ZBL1_9DIPT</name>
<comment type="function">
    <text evidence="5">May play a role in the regulation of cytokinesis. May play a role in signaling by stimulating protein glycosylation. Induces neuritogenesis by activating the Ras-MAP kinase pathway and is necessary for the survival of cerebellar neurons. Does not appear to play a major role in ciliogenesis.</text>
</comment>
<dbReference type="EMBL" id="GGFM01005195">
    <property type="protein sequence ID" value="MBW25946.1"/>
    <property type="molecule type" value="Transcribed_RNA"/>
</dbReference>
<dbReference type="GO" id="GO:0031175">
    <property type="term" value="P:neuron projection development"/>
    <property type="evidence" value="ECO:0007669"/>
    <property type="project" value="TreeGrafter"/>
</dbReference>
<dbReference type="InterPro" id="IPR011989">
    <property type="entry name" value="ARM-like"/>
</dbReference>
<evidence type="ECO:0000256" key="5">
    <source>
        <dbReference type="ARBA" id="ARBA00045173"/>
    </source>
</evidence>
<dbReference type="Gene3D" id="1.25.10.10">
    <property type="entry name" value="Leucine-rich Repeat Variant"/>
    <property type="match status" value="1"/>
</dbReference>
<feature type="domain" description="Ataxin-10" evidence="6">
    <location>
        <begin position="353"/>
        <end position="435"/>
    </location>
</feature>
<protein>
    <recommendedName>
        <fullName evidence="2">Ataxin-10</fullName>
    </recommendedName>
</protein>
<dbReference type="SUPFAM" id="SSF48371">
    <property type="entry name" value="ARM repeat"/>
    <property type="match status" value="1"/>
</dbReference>